<dbReference type="GeneID" id="20326781"/>
<gene>
    <name evidence="2" type="ORF">T265_12613</name>
</gene>
<dbReference type="KEGG" id="ovi:T265_12613"/>
<proteinExistence type="predicted"/>
<sequence>MWPVLGSPSRKTETTRASEFPGNGLHTSLPSHCLTASGSLPPFTWLCEKGPSRKSVDWHMQHVAKPAQPMHCDQFIYRGESSSTTCSQGRSKSPSTSMARLVISSFRIFSTPPVDVATRNSATSLRKVIEESVSLTDCSVTDKVNARIRKARVASANLRHLWGQSSASCGLFCCMAVRIGPHRAAELRRLQVFGNRYLGNITRVGCCQRIRNEAVRKRVFGCATGTSLKNVSSTRSCVGWDMFYACQTIVCRREYCFPCPTQTGDGDRLIFTAPAWRRCQIWLPTAVSDDLVVSFSPEKPATRRKTTGVLIILIIRSYHSDMECKLSE</sequence>
<keyword evidence="3" id="KW-1185">Reference proteome</keyword>
<dbReference type="CTD" id="20326781"/>
<accession>A0A075A1Z8</accession>
<feature type="non-terminal residue" evidence="2">
    <location>
        <position position="328"/>
    </location>
</feature>
<dbReference type="Proteomes" id="UP000054324">
    <property type="component" value="Unassembled WGS sequence"/>
</dbReference>
<dbReference type="RefSeq" id="XP_009162886.1">
    <property type="nucleotide sequence ID" value="XM_009164622.1"/>
</dbReference>
<dbReference type="AlphaFoldDB" id="A0A075A1Z8"/>
<evidence type="ECO:0000313" key="3">
    <source>
        <dbReference type="Proteomes" id="UP000054324"/>
    </source>
</evidence>
<protein>
    <submittedName>
        <fullName evidence="2">Uncharacterized protein</fullName>
    </submittedName>
</protein>
<evidence type="ECO:0000256" key="1">
    <source>
        <dbReference type="SAM" id="MobiDB-lite"/>
    </source>
</evidence>
<reference evidence="2 3" key="1">
    <citation type="submission" date="2013-11" db="EMBL/GenBank/DDBJ databases">
        <title>Opisthorchis viverrini - life in the bile duct.</title>
        <authorList>
            <person name="Young N.D."/>
            <person name="Nagarajan N."/>
            <person name="Lin S.J."/>
            <person name="Korhonen P.K."/>
            <person name="Jex A.R."/>
            <person name="Hall R.S."/>
            <person name="Safavi-Hemami H."/>
            <person name="Kaewkong W."/>
            <person name="Bertrand D."/>
            <person name="Gao S."/>
            <person name="Seet Q."/>
            <person name="Wongkham S."/>
            <person name="Teh B.T."/>
            <person name="Wongkham C."/>
            <person name="Intapan P.M."/>
            <person name="Maleewong W."/>
            <person name="Yang X."/>
            <person name="Hu M."/>
            <person name="Wang Z."/>
            <person name="Hofmann A."/>
            <person name="Sternberg P.W."/>
            <person name="Tan P."/>
            <person name="Wang J."/>
            <person name="Gasser R.B."/>
        </authorList>
    </citation>
    <scope>NUCLEOTIDE SEQUENCE [LARGE SCALE GENOMIC DNA]</scope>
</reference>
<organism evidence="2 3">
    <name type="scientific">Opisthorchis viverrini</name>
    <name type="common">Southeast Asian liver fluke</name>
    <dbReference type="NCBI Taxonomy" id="6198"/>
    <lineage>
        <taxon>Eukaryota</taxon>
        <taxon>Metazoa</taxon>
        <taxon>Spiralia</taxon>
        <taxon>Lophotrochozoa</taxon>
        <taxon>Platyhelminthes</taxon>
        <taxon>Trematoda</taxon>
        <taxon>Digenea</taxon>
        <taxon>Opisthorchiida</taxon>
        <taxon>Opisthorchiata</taxon>
        <taxon>Opisthorchiidae</taxon>
        <taxon>Opisthorchis</taxon>
    </lineage>
</organism>
<feature type="region of interest" description="Disordered" evidence="1">
    <location>
        <begin position="1"/>
        <end position="23"/>
    </location>
</feature>
<dbReference type="EMBL" id="KL596625">
    <property type="protein sequence ID" value="KER33391.1"/>
    <property type="molecule type" value="Genomic_DNA"/>
</dbReference>
<dbReference type="OrthoDB" id="425014at2759"/>
<evidence type="ECO:0000313" key="2">
    <source>
        <dbReference type="EMBL" id="KER33391.1"/>
    </source>
</evidence>
<name>A0A075A1Z8_OPIVI</name>